<dbReference type="Proteomes" id="UP000321532">
    <property type="component" value="Unassembled WGS sequence"/>
</dbReference>
<dbReference type="SUPFAM" id="SSF51126">
    <property type="entry name" value="Pectin lyase-like"/>
    <property type="match status" value="1"/>
</dbReference>
<proteinExistence type="predicted"/>
<comment type="caution">
    <text evidence="3">The sequence shown here is derived from an EMBL/GenBank/DDBJ whole genome shotgun (WGS) entry which is preliminary data.</text>
</comment>
<organism evidence="3 4">
    <name type="scientific">Adhaeribacter aerolatus</name>
    <dbReference type="NCBI Taxonomy" id="670289"/>
    <lineage>
        <taxon>Bacteria</taxon>
        <taxon>Pseudomonadati</taxon>
        <taxon>Bacteroidota</taxon>
        <taxon>Cytophagia</taxon>
        <taxon>Cytophagales</taxon>
        <taxon>Hymenobacteraceae</taxon>
        <taxon>Adhaeribacter</taxon>
    </lineage>
</organism>
<gene>
    <name evidence="3" type="ORF">AAE02nite_33420</name>
</gene>
<dbReference type="OrthoDB" id="1111178at2"/>
<evidence type="ECO:0000256" key="2">
    <source>
        <dbReference type="SAM" id="SignalP"/>
    </source>
</evidence>
<dbReference type="InterPro" id="IPR011050">
    <property type="entry name" value="Pectin_lyase_fold/virulence"/>
</dbReference>
<dbReference type="Gene3D" id="2.160.20.10">
    <property type="entry name" value="Single-stranded right-handed beta-helix, Pectin lyase-like"/>
    <property type="match status" value="1"/>
</dbReference>
<name>A0A512B134_9BACT</name>
<dbReference type="RefSeq" id="WP_146900193.1">
    <property type="nucleotide sequence ID" value="NZ_BJYS01000026.1"/>
</dbReference>
<keyword evidence="2" id="KW-0732">Signal</keyword>
<feature type="signal peptide" evidence="2">
    <location>
        <begin position="1"/>
        <end position="21"/>
    </location>
</feature>
<dbReference type="InterPro" id="IPR012334">
    <property type="entry name" value="Pectin_lyas_fold"/>
</dbReference>
<dbReference type="PROSITE" id="PS51257">
    <property type="entry name" value="PROKAR_LIPOPROTEIN"/>
    <property type="match status" value="1"/>
</dbReference>
<sequence>MKYLLSIFSSLLVLFSLFSCEPEEEILTRNPKATLQFSTDSLIFDTVFVKTGSVTKRVYLYNFNKNAVEVDEIKLGKLTNSAYRVIINGVETPSAQKVRIRGNDSLLVLVKVFIEPNNRNSPFLVKDSLVFSQNNNVQDVKLVAYGQDAYFYRDQELACNTVWKADKPHIIFDKVVINKGCTLTIERGARIYAHKGAGMLVDGSLRVEGTAQERVVFTGDRLERFYEDIPGQWSGIRFFTNSKDNVIRYADIRNAEVAIWAGSPDRNPNTYEIKLEQCTIRNMYAIGILSYTTDIQAINTLITNCGQHAVAGFGGGTFDFKYCTIANYTPDFRRDTPSFAFTDRIELDNGQHIDYRVKLSMVNSIVWAGTRGGKLTDEILFLNQSSSPFELALNQNILQTERYKTLLEQTNIINQDPSFRYTPESPRNNIPFDYSLDTLSVANGAARPLPTVKADIKDLPRDEGKPDIGAYERLKP</sequence>
<evidence type="ECO:0000256" key="1">
    <source>
        <dbReference type="SAM" id="MobiDB-lite"/>
    </source>
</evidence>
<dbReference type="AlphaFoldDB" id="A0A512B134"/>
<reference evidence="3 4" key="1">
    <citation type="submission" date="2019-07" db="EMBL/GenBank/DDBJ databases">
        <title>Whole genome shotgun sequence of Adhaeribacter aerolatus NBRC 106133.</title>
        <authorList>
            <person name="Hosoyama A."/>
            <person name="Uohara A."/>
            <person name="Ohji S."/>
            <person name="Ichikawa N."/>
        </authorList>
    </citation>
    <scope>NUCLEOTIDE SEQUENCE [LARGE SCALE GENOMIC DNA]</scope>
    <source>
        <strain evidence="3 4">NBRC 106133</strain>
    </source>
</reference>
<keyword evidence="4" id="KW-1185">Reference proteome</keyword>
<accession>A0A512B134</accession>
<feature type="region of interest" description="Disordered" evidence="1">
    <location>
        <begin position="457"/>
        <end position="476"/>
    </location>
</feature>
<dbReference type="EMBL" id="BJYS01000026">
    <property type="protein sequence ID" value="GEO05678.1"/>
    <property type="molecule type" value="Genomic_DNA"/>
</dbReference>
<protein>
    <recommendedName>
        <fullName evidence="5">Right handed beta helix domain-containing protein</fullName>
    </recommendedName>
</protein>
<evidence type="ECO:0008006" key="5">
    <source>
        <dbReference type="Google" id="ProtNLM"/>
    </source>
</evidence>
<evidence type="ECO:0000313" key="4">
    <source>
        <dbReference type="Proteomes" id="UP000321532"/>
    </source>
</evidence>
<evidence type="ECO:0000313" key="3">
    <source>
        <dbReference type="EMBL" id="GEO05678.1"/>
    </source>
</evidence>
<feature type="chain" id="PRO_5021747658" description="Right handed beta helix domain-containing protein" evidence="2">
    <location>
        <begin position="22"/>
        <end position="476"/>
    </location>
</feature>